<dbReference type="Pfam" id="PF08168">
    <property type="entry name" value="NOL11_N"/>
    <property type="match status" value="1"/>
</dbReference>
<reference evidence="9" key="1">
    <citation type="submission" date="2021-11" db="EMBL/GenBank/DDBJ databases">
        <authorList>
            <person name="Schell T."/>
        </authorList>
    </citation>
    <scope>NUCLEOTIDE SEQUENCE</scope>
    <source>
        <strain evidence="9">M5</strain>
    </source>
</reference>
<accession>A0A8J2WP79</accession>
<keyword evidence="2" id="KW-0698">rRNA processing</keyword>
<comment type="caution">
    <text evidence="9">The sequence shown here is derived from an EMBL/GenBank/DDBJ whole genome shotgun (WGS) entry which is preliminary data.</text>
</comment>
<gene>
    <name evidence="9" type="ORF">DGAL_LOCUS17536</name>
</gene>
<evidence type="ECO:0000256" key="5">
    <source>
        <dbReference type="ARBA" id="ARBA00023163"/>
    </source>
</evidence>
<evidence type="ECO:0000256" key="4">
    <source>
        <dbReference type="ARBA" id="ARBA00023159"/>
    </source>
</evidence>
<dbReference type="OrthoDB" id="6502630at2759"/>
<dbReference type="AlphaFoldDB" id="A0A8J2WP79"/>
<feature type="domain" description="Nucleolar protein 11 N-terminal" evidence="7">
    <location>
        <begin position="1"/>
        <end position="319"/>
    </location>
</feature>
<evidence type="ECO:0000313" key="9">
    <source>
        <dbReference type="EMBL" id="CAH0113636.1"/>
    </source>
</evidence>
<dbReference type="InterPro" id="IPR042859">
    <property type="entry name" value="NOL11"/>
</dbReference>
<comment type="subcellular location">
    <subcellularLocation>
        <location evidence="1">Nucleus</location>
        <location evidence="1">Nucleolus</location>
    </subcellularLocation>
</comment>
<protein>
    <recommendedName>
        <fullName evidence="11">Nucleolar protein 11</fullName>
    </recommendedName>
</protein>
<name>A0A8J2WP79_9CRUS</name>
<dbReference type="PANTHER" id="PTHR15633">
    <property type="entry name" value="NUCLEOLAR PROTEIN 11"/>
    <property type="match status" value="1"/>
</dbReference>
<evidence type="ECO:0000256" key="2">
    <source>
        <dbReference type="ARBA" id="ARBA00022552"/>
    </source>
</evidence>
<evidence type="ECO:0000259" key="7">
    <source>
        <dbReference type="Pfam" id="PF08168"/>
    </source>
</evidence>
<keyword evidence="6" id="KW-0539">Nucleus</keyword>
<proteinExistence type="predicted"/>
<feature type="domain" description="Nucleolar protein 11 C-terminal" evidence="8">
    <location>
        <begin position="369"/>
        <end position="571"/>
    </location>
</feature>
<sequence length="572" mass="64009">MAAFKPHYTLCPLLGAHNLVGVSADKEERTILVTLGPNIIVKQKLSDQKPLKSWSTRQSNQITCKSVYNGINDKYVCVLNRKHICMWSEEESNLEDVKKHTFSSNIHTIHASPGKSSIIVYDNGYSESLEVGLTKRKDVKPNLLEQGETVSKSYLERVKDQTVLILSTSKNKVYFVRLTSDGSPDGNLNFSLTKGDNCRNIGMTVVNDNANIVTILVLWSDGELVQYSEQGAILATYTLSGICLTNPVAMVMLDSTHIAIYGADVSEEGAVLMLFDLKFGMSVSNRKLKFFCDPPHMYCLPSNNVLLLCIVQNLVVVPYVLQPSLLWNLIDSKQVRDSSAKPEVAAWGGESEKPSIPNPLKFRKTETNKLSNSLWESNACSSRIFDELLPFLKEDKDIDGICLLLSSVKDLPEKWLADLLNFSLEGTIAEGDSRSKMLEILLSISYSDVVLLNHIRRALTTKSTIKLLEHLAQLLKDCKFSGDVGTIQPDFGQLVDWISLILDAHHHELLIAGTDDQVKQLIKQLGQLVGESYEFLDSLGQSEPLITLLEQKRRPPENRRKDWYAIEVVRLL</sequence>
<dbReference type="PANTHER" id="PTHR15633:SF2">
    <property type="entry name" value="NUCLEOLAR PROTEIN 11"/>
    <property type="match status" value="1"/>
</dbReference>
<evidence type="ECO:0000259" key="8">
    <source>
        <dbReference type="Pfam" id="PF20998"/>
    </source>
</evidence>
<dbReference type="InterPro" id="IPR048897">
    <property type="entry name" value="Nol11_C"/>
</dbReference>
<evidence type="ECO:0008006" key="11">
    <source>
        <dbReference type="Google" id="ProtNLM"/>
    </source>
</evidence>
<keyword evidence="10" id="KW-1185">Reference proteome</keyword>
<evidence type="ECO:0000256" key="6">
    <source>
        <dbReference type="ARBA" id="ARBA00023242"/>
    </source>
</evidence>
<dbReference type="EMBL" id="CAKKLH010000343">
    <property type="protein sequence ID" value="CAH0113636.1"/>
    <property type="molecule type" value="Genomic_DNA"/>
</dbReference>
<keyword evidence="4" id="KW-0010">Activator</keyword>
<dbReference type="GO" id="GO:0030490">
    <property type="term" value="P:maturation of SSU-rRNA"/>
    <property type="evidence" value="ECO:0007669"/>
    <property type="project" value="InterPro"/>
</dbReference>
<dbReference type="GO" id="GO:0005730">
    <property type="term" value="C:nucleolus"/>
    <property type="evidence" value="ECO:0007669"/>
    <property type="project" value="UniProtKB-SubCell"/>
</dbReference>
<organism evidence="9 10">
    <name type="scientific">Daphnia galeata</name>
    <dbReference type="NCBI Taxonomy" id="27404"/>
    <lineage>
        <taxon>Eukaryota</taxon>
        <taxon>Metazoa</taxon>
        <taxon>Ecdysozoa</taxon>
        <taxon>Arthropoda</taxon>
        <taxon>Crustacea</taxon>
        <taxon>Branchiopoda</taxon>
        <taxon>Diplostraca</taxon>
        <taxon>Cladocera</taxon>
        <taxon>Anomopoda</taxon>
        <taxon>Daphniidae</taxon>
        <taxon>Daphnia</taxon>
    </lineage>
</organism>
<evidence type="ECO:0000256" key="1">
    <source>
        <dbReference type="ARBA" id="ARBA00004604"/>
    </source>
</evidence>
<keyword evidence="3" id="KW-0805">Transcription regulation</keyword>
<evidence type="ECO:0000313" key="10">
    <source>
        <dbReference type="Proteomes" id="UP000789390"/>
    </source>
</evidence>
<dbReference type="InterPro" id="IPR012584">
    <property type="entry name" value="NOL11_N"/>
</dbReference>
<evidence type="ECO:0000256" key="3">
    <source>
        <dbReference type="ARBA" id="ARBA00023015"/>
    </source>
</evidence>
<keyword evidence="5" id="KW-0804">Transcription</keyword>
<dbReference type="GO" id="GO:0003723">
    <property type="term" value="F:RNA binding"/>
    <property type="evidence" value="ECO:0007669"/>
    <property type="project" value="TreeGrafter"/>
</dbReference>
<dbReference type="Proteomes" id="UP000789390">
    <property type="component" value="Unassembled WGS sequence"/>
</dbReference>
<dbReference type="Pfam" id="PF20998">
    <property type="entry name" value="Nol11_C"/>
    <property type="match status" value="1"/>
</dbReference>